<proteinExistence type="predicted"/>
<sequence>MIIFADLYNISQLIAAEYKSTEEYVDGVIRAGLKPIGPIAPNRDPASESTLRSFQWGNDADRIQAMSTITRGCKIKLKNLKELFLKIFSYTKNTKRKHFNRQKIGSRDFDESPHFIAPRVRKKTFLTDEISYVTTSPKLHSFC</sequence>
<evidence type="ECO:0000313" key="1">
    <source>
        <dbReference type="EMBL" id="GBL78356.1"/>
    </source>
</evidence>
<dbReference type="Proteomes" id="UP000499080">
    <property type="component" value="Unassembled WGS sequence"/>
</dbReference>
<protein>
    <submittedName>
        <fullName evidence="1">Uncharacterized protein</fullName>
    </submittedName>
</protein>
<organism evidence="1 2">
    <name type="scientific">Araneus ventricosus</name>
    <name type="common">Orbweaver spider</name>
    <name type="synonym">Epeira ventricosa</name>
    <dbReference type="NCBI Taxonomy" id="182803"/>
    <lineage>
        <taxon>Eukaryota</taxon>
        <taxon>Metazoa</taxon>
        <taxon>Ecdysozoa</taxon>
        <taxon>Arthropoda</taxon>
        <taxon>Chelicerata</taxon>
        <taxon>Arachnida</taxon>
        <taxon>Araneae</taxon>
        <taxon>Araneomorphae</taxon>
        <taxon>Entelegynae</taxon>
        <taxon>Araneoidea</taxon>
        <taxon>Araneidae</taxon>
        <taxon>Araneus</taxon>
    </lineage>
</organism>
<comment type="caution">
    <text evidence="1">The sequence shown here is derived from an EMBL/GenBank/DDBJ whole genome shotgun (WGS) entry which is preliminary data.</text>
</comment>
<keyword evidence="2" id="KW-1185">Reference proteome</keyword>
<reference evidence="1 2" key="1">
    <citation type="journal article" date="2019" name="Sci. Rep.">
        <title>Orb-weaving spider Araneus ventricosus genome elucidates the spidroin gene catalogue.</title>
        <authorList>
            <person name="Kono N."/>
            <person name="Nakamura H."/>
            <person name="Ohtoshi R."/>
            <person name="Moran D.A.P."/>
            <person name="Shinohara A."/>
            <person name="Yoshida Y."/>
            <person name="Fujiwara M."/>
            <person name="Mori M."/>
            <person name="Tomita M."/>
            <person name="Arakawa K."/>
        </authorList>
    </citation>
    <scope>NUCLEOTIDE SEQUENCE [LARGE SCALE GENOMIC DNA]</scope>
</reference>
<dbReference type="EMBL" id="BGPR01000015">
    <property type="protein sequence ID" value="GBL78356.1"/>
    <property type="molecule type" value="Genomic_DNA"/>
</dbReference>
<dbReference type="AlphaFoldDB" id="A0A4Y2AGI7"/>
<accession>A0A4Y2AGI7</accession>
<gene>
    <name evidence="1" type="ORF">AVEN_42880_1</name>
</gene>
<evidence type="ECO:0000313" key="2">
    <source>
        <dbReference type="Proteomes" id="UP000499080"/>
    </source>
</evidence>
<name>A0A4Y2AGI7_ARAVE</name>